<evidence type="ECO:0000313" key="2">
    <source>
        <dbReference type="Proteomes" id="UP000504632"/>
    </source>
</evidence>
<dbReference type="OrthoDB" id="6078042at2759"/>
<dbReference type="PANTHER" id="PTHR12429">
    <property type="entry name" value="NEURALIZED"/>
    <property type="match status" value="1"/>
</dbReference>
<dbReference type="SMART" id="SM00588">
    <property type="entry name" value="NEUZ"/>
    <property type="match status" value="1"/>
</dbReference>
<protein>
    <submittedName>
        <fullName evidence="3">E3 ubiquitin-protein ligase NEURL3-like</fullName>
    </submittedName>
</protein>
<dbReference type="RefSeq" id="XP_030622273.1">
    <property type="nucleotide sequence ID" value="XM_030766413.1"/>
</dbReference>
<dbReference type="InParanoid" id="A0A6J2UQZ1"/>
<dbReference type="PANTHER" id="PTHR12429:SF36">
    <property type="entry name" value="E3 UBIQUITIN-PROTEIN LIGASE NEURL3"/>
    <property type="match status" value="1"/>
</dbReference>
<proteinExistence type="predicted"/>
<dbReference type="GO" id="GO:0070086">
    <property type="term" value="P:ubiquitin-dependent endocytosis"/>
    <property type="evidence" value="ECO:0007669"/>
    <property type="project" value="TreeGrafter"/>
</dbReference>
<evidence type="ECO:0000313" key="3">
    <source>
        <dbReference type="RefSeq" id="XP_030622273.1"/>
    </source>
</evidence>
<dbReference type="GO" id="GO:0061630">
    <property type="term" value="F:ubiquitin protein ligase activity"/>
    <property type="evidence" value="ECO:0007669"/>
    <property type="project" value="TreeGrafter"/>
</dbReference>
<gene>
    <name evidence="3" type="primary">LOC115805737</name>
</gene>
<sequence>MGRLRTMIQGLRNWHKCGCFCLGPLTFHTEAVGKLVTLSQNARRASRDVSSPRDGLVFSNRPVVKREKVCLRVERCMMAWHGAIRVGFTNVPPESVKLSSLDSPELTDRPGITAVAVPAETCFPGSKIKFWIESDGLLTIRAANGLKHRAPSVNLDLNRPVWAMIDIYGQTATVLLKGSKKKDQILGVRKSSCPVPYIPPSPSERGYVDKTNKPLECGENMSHSHLRYPENRPNTELYIEQSAVYV</sequence>
<accession>A0A6J2UQZ1</accession>
<dbReference type="InterPro" id="IPR006573">
    <property type="entry name" value="NHR_dom"/>
</dbReference>
<dbReference type="Proteomes" id="UP000504632">
    <property type="component" value="Chromosome 1"/>
</dbReference>
<dbReference type="AlphaFoldDB" id="A0A6J2UQZ1"/>
<name>A0A6J2UQZ1_CHACN</name>
<feature type="domain" description="NHR" evidence="1">
    <location>
        <begin position="24"/>
        <end position="179"/>
    </location>
</feature>
<dbReference type="GeneID" id="115805737"/>
<dbReference type="PROSITE" id="PS51065">
    <property type="entry name" value="NHR"/>
    <property type="match status" value="1"/>
</dbReference>
<evidence type="ECO:0000259" key="1">
    <source>
        <dbReference type="PROSITE" id="PS51065"/>
    </source>
</evidence>
<keyword evidence="2" id="KW-1185">Reference proteome</keyword>
<organism evidence="2 3">
    <name type="scientific">Chanos chanos</name>
    <name type="common">Milkfish</name>
    <name type="synonym">Mugil chanos</name>
    <dbReference type="NCBI Taxonomy" id="29144"/>
    <lineage>
        <taxon>Eukaryota</taxon>
        <taxon>Metazoa</taxon>
        <taxon>Chordata</taxon>
        <taxon>Craniata</taxon>
        <taxon>Vertebrata</taxon>
        <taxon>Euteleostomi</taxon>
        <taxon>Actinopterygii</taxon>
        <taxon>Neopterygii</taxon>
        <taxon>Teleostei</taxon>
        <taxon>Ostariophysi</taxon>
        <taxon>Gonorynchiformes</taxon>
        <taxon>Chanidae</taxon>
        <taxon>Chanos</taxon>
    </lineage>
</organism>
<dbReference type="Gene3D" id="2.60.120.920">
    <property type="match status" value="1"/>
</dbReference>
<dbReference type="InterPro" id="IPR043136">
    <property type="entry name" value="B30.2/SPRY_sf"/>
</dbReference>
<dbReference type="GO" id="GO:0005769">
    <property type="term" value="C:early endosome"/>
    <property type="evidence" value="ECO:0007669"/>
    <property type="project" value="TreeGrafter"/>
</dbReference>
<dbReference type="InterPro" id="IPR037962">
    <property type="entry name" value="Neuralized"/>
</dbReference>
<dbReference type="Pfam" id="PF07177">
    <property type="entry name" value="Neuralized"/>
    <property type="match status" value="1"/>
</dbReference>
<reference evidence="3" key="1">
    <citation type="submission" date="2025-08" db="UniProtKB">
        <authorList>
            <consortium name="RefSeq"/>
        </authorList>
    </citation>
    <scope>IDENTIFICATION</scope>
</reference>